<feature type="region of interest" description="Disordered" evidence="1">
    <location>
        <begin position="38"/>
        <end position="81"/>
    </location>
</feature>
<dbReference type="Pfam" id="PF20087">
    <property type="entry name" value="DUF6479"/>
    <property type="match status" value="1"/>
</dbReference>
<reference evidence="3 4" key="1">
    <citation type="submission" date="2019-11" db="EMBL/GenBank/DDBJ databases">
        <title>Streptomyces typhae sp. nov., a novel endophytic actinomycete isolated from the root of cattail pollen (Typha angustifolia L.).</title>
        <authorList>
            <person name="Peng C."/>
        </authorList>
    </citation>
    <scope>NUCLEOTIDE SEQUENCE [LARGE SCALE GENOMIC DNA]</scope>
    <source>
        <strain evidence="4">p1417</strain>
    </source>
</reference>
<comment type="caution">
    <text evidence="3">The sequence shown here is derived from an EMBL/GenBank/DDBJ whole genome shotgun (WGS) entry which is preliminary data.</text>
</comment>
<dbReference type="Proteomes" id="UP000483802">
    <property type="component" value="Unassembled WGS sequence"/>
</dbReference>
<evidence type="ECO:0000313" key="4">
    <source>
        <dbReference type="Proteomes" id="UP000483802"/>
    </source>
</evidence>
<evidence type="ECO:0000256" key="2">
    <source>
        <dbReference type="SAM" id="Phobius"/>
    </source>
</evidence>
<sequence>MQTHSHIVLAASGGASLALVLVGVVVVAGLIAMFVAGRRRAAHRTRSTTPAHGGDPAGGEAQRGSSWQTPDDDPEQGNPRP</sequence>
<keyword evidence="4" id="KW-1185">Reference proteome</keyword>
<protein>
    <submittedName>
        <fullName evidence="3">Uncharacterized protein</fullName>
    </submittedName>
</protein>
<gene>
    <name evidence="3" type="ORF">GPA10_09125</name>
</gene>
<dbReference type="RefSeq" id="WP_157165050.1">
    <property type="nucleotide sequence ID" value="NZ_WPNZ01000004.1"/>
</dbReference>
<evidence type="ECO:0000313" key="3">
    <source>
        <dbReference type="EMBL" id="MVO84925.1"/>
    </source>
</evidence>
<organism evidence="3 4">
    <name type="scientific">Streptomyces typhae</name>
    <dbReference type="NCBI Taxonomy" id="2681492"/>
    <lineage>
        <taxon>Bacteria</taxon>
        <taxon>Bacillati</taxon>
        <taxon>Actinomycetota</taxon>
        <taxon>Actinomycetes</taxon>
        <taxon>Kitasatosporales</taxon>
        <taxon>Streptomycetaceae</taxon>
        <taxon>Streptomyces</taxon>
    </lineage>
</organism>
<evidence type="ECO:0000256" key="1">
    <source>
        <dbReference type="SAM" id="MobiDB-lite"/>
    </source>
</evidence>
<accession>A0A6L6WRN1</accession>
<feature type="transmembrane region" description="Helical" evidence="2">
    <location>
        <begin position="6"/>
        <end position="36"/>
    </location>
</feature>
<name>A0A6L6WRN1_9ACTN</name>
<dbReference type="AlphaFoldDB" id="A0A6L6WRN1"/>
<proteinExistence type="predicted"/>
<keyword evidence="2" id="KW-1133">Transmembrane helix</keyword>
<dbReference type="InterPro" id="IPR045513">
    <property type="entry name" value="DUF6479"/>
</dbReference>
<keyword evidence="2" id="KW-0472">Membrane</keyword>
<keyword evidence="2" id="KW-0812">Transmembrane</keyword>
<dbReference type="EMBL" id="WPNZ01000004">
    <property type="protein sequence ID" value="MVO84925.1"/>
    <property type="molecule type" value="Genomic_DNA"/>
</dbReference>